<dbReference type="Pfam" id="PF14070">
    <property type="entry name" value="YjfB_motility"/>
    <property type="match status" value="1"/>
</dbReference>
<keyword evidence="4" id="KW-1185">Reference proteome</keyword>
<dbReference type="InterPro" id="IPR025906">
    <property type="entry name" value="YjfB_motility"/>
</dbReference>
<sequence length="59" mass="6499">MDEISMAMASMQLQQQVQLSVVSKAMDMQTQNADALIEAMNELPVAQDPTRGILFDQSV</sequence>
<dbReference type="EMBL" id="SNZG01000036">
    <property type="protein sequence ID" value="TDR34724.1"/>
    <property type="molecule type" value="Genomic_DNA"/>
</dbReference>
<dbReference type="Proteomes" id="UP000294641">
    <property type="component" value="Unassembled WGS sequence"/>
</dbReference>
<dbReference type="OrthoDB" id="9960975at2"/>
<protein>
    <submittedName>
        <fullName evidence="2">Motility protein YjfB-like</fullName>
    </submittedName>
</protein>
<evidence type="ECO:0000313" key="3">
    <source>
        <dbReference type="Proteomes" id="UP000254330"/>
    </source>
</evidence>
<proteinExistence type="predicted"/>
<dbReference type="RefSeq" id="WP_109350496.1">
    <property type="nucleotide sequence ID" value="NZ_BJUE01000087.1"/>
</dbReference>
<comment type="caution">
    <text evidence="1">The sequence shown here is derived from an EMBL/GenBank/DDBJ whole genome shotgun (WGS) entry which is preliminary data.</text>
</comment>
<evidence type="ECO:0000313" key="4">
    <source>
        <dbReference type="Proteomes" id="UP000294641"/>
    </source>
</evidence>
<name>A0A2U3AAD8_9BACL</name>
<dbReference type="AlphaFoldDB" id="A0A2U3AAD8"/>
<dbReference type="EMBL" id="UGNP01000001">
    <property type="protein sequence ID" value="STX10388.1"/>
    <property type="molecule type" value="Genomic_DNA"/>
</dbReference>
<accession>A0A2U3AAD8</accession>
<dbReference type="Proteomes" id="UP000254330">
    <property type="component" value="Unassembled WGS sequence"/>
</dbReference>
<gene>
    <name evidence="2" type="ORF">DFR61_1368</name>
    <name evidence="1" type="ORF">NCTC10597_02111</name>
</gene>
<organism evidence="1 3">
    <name type="scientific">Kurthia zopfii</name>
    <dbReference type="NCBI Taxonomy" id="1650"/>
    <lineage>
        <taxon>Bacteria</taxon>
        <taxon>Bacillati</taxon>
        <taxon>Bacillota</taxon>
        <taxon>Bacilli</taxon>
        <taxon>Bacillales</taxon>
        <taxon>Caryophanaceae</taxon>
        <taxon>Kurthia</taxon>
    </lineage>
</organism>
<reference evidence="1 3" key="1">
    <citation type="submission" date="2018-06" db="EMBL/GenBank/DDBJ databases">
        <authorList>
            <consortium name="Pathogen Informatics"/>
            <person name="Doyle S."/>
        </authorList>
    </citation>
    <scope>NUCLEOTIDE SEQUENCE [LARGE SCALE GENOMIC DNA]</scope>
    <source>
        <strain evidence="1 3">NCTC10597</strain>
    </source>
</reference>
<reference evidence="2 4" key="2">
    <citation type="submission" date="2019-03" db="EMBL/GenBank/DDBJ databases">
        <title>Genomic Encyclopedia of Type Strains, Phase IV (KMG-IV): sequencing the most valuable type-strain genomes for metagenomic binning, comparative biology and taxonomic classification.</title>
        <authorList>
            <person name="Goeker M."/>
        </authorList>
    </citation>
    <scope>NUCLEOTIDE SEQUENCE [LARGE SCALE GENOMIC DNA]</scope>
    <source>
        <strain evidence="2 4">DSM 20580</strain>
    </source>
</reference>
<evidence type="ECO:0000313" key="2">
    <source>
        <dbReference type="EMBL" id="TDR34724.1"/>
    </source>
</evidence>
<evidence type="ECO:0000313" key="1">
    <source>
        <dbReference type="EMBL" id="STX10388.1"/>
    </source>
</evidence>